<evidence type="ECO:0000256" key="4">
    <source>
        <dbReference type="ARBA" id="ARBA00023163"/>
    </source>
</evidence>
<keyword evidence="2" id="KW-0731">Sigma factor</keyword>
<evidence type="ECO:0000313" key="8">
    <source>
        <dbReference type="Proteomes" id="UP000482960"/>
    </source>
</evidence>
<feature type="region of interest" description="Disordered" evidence="5">
    <location>
        <begin position="314"/>
        <end position="349"/>
    </location>
</feature>
<dbReference type="NCBIfam" id="TIGR02937">
    <property type="entry name" value="sigma70-ECF"/>
    <property type="match status" value="1"/>
</dbReference>
<dbReference type="PANTHER" id="PTHR43133:SF8">
    <property type="entry name" value="RNA POLYMERASE SIGMA FACTOR HI_1459-RELATED"/>
    <property type="match status" value="1"/>
</dbReference>
<dbReference type="Gene3D" id="1.10.1740.10">
    <property type="match status" value="1"/>
</dbReference>
<proteinExistence type="predicted"/>
<gene>
    <name evidence="7" type="ORF">Prum_095740</name>
</gene>
<feature type="compositionally biased region" description="Low complexity" evidence="5">
    <location>
        <begin position="325"/>
        <end position="342"/>
    </location>
</feature>
<evidence type="ECO:0000313" key="7">
    <source>
        <dbReference type="EMBL" id="GFJ95932.1"/>
    </source>
</evidence>
<organism evidence="7 8">
    <name type="scientific">Phytohabitans rumicis</name>
    <dbReference type="NCBI Taxonomy" id="1076125"/>
    <lineage>
        <taxon>Bacteria</taxon>
        <taxon>Bacillati</taxon>
        <taxon>Actinomycetota</taxon>
        <taxon>Actinomycetes</taxon>
        <taxon>Micromonosporales</taxon>
        <taxon>Micromonosporaceae</taxon>
    </lineage>
</organism>
<keyword evidence="4" id="KW-0804">Transcription</keyword>
<evidence type="ECO:0000256" key="3">
    <source>
        <dbReference type="ARBA" id="ARBA00023125"/>
    </source>
</evidence>
<dbReference type="InterPro" id="IPR007627">
    <property type="entry name" value="RNA_pol_sigma70_r2"/>
</dbReference>
<comment type="caution">
    <text evidence="7">The sequence shown here is derived from an EMBL/GenBank/DDBJ whole genome shotgun (WGS) entry which is preliminary data.</text>
</comment>
<reference evidence="7 8" key="1">
    <citation type="submission" date="2020-03" db="EMBL/GenBank/DDBJ databases">
        <title>Whole genome shotgun sequence of Phytohabitans rumicis NBRC 108638.</title>
        <authorList>
            <person name="Komaki H."/>
            <person name="Tamura T."/>
        </authorList>
    </citation>
    <scope>NUCLEOTIDE SEQUENCE [LARGE SCALE GENOMIC DNA]</scope>
    <source>
        <strain evidence="7 8">NBRC 108638</strain>
    </source>
</reference>
<dbReference type="GO" id="GO:0016987">
    <property type="term" value="F:sigma factor activity"/>
    <property type="evidence" value="ECO:0007669"/>
    <property type="project" value="UniProtKB-KW"/>
</dbReference>
<dbReference type="PANTHER" id="PTHR43133">
    <property type="entry name" value="RNA POLYMERASE ECF-TYPE SIGMA FACTO"/>
    <property type="match status" value="1"/>
</dbReference>
<dbReference type="Proteomes" id="UP000482960">
    <property type="component" value="Unassembled WGS sequence"/>
</dbReference>
<dbReference type="Pfam" id="PF04542">
    <property type="entry name" value="Sigma70_r2"/>
    <property type="match status" value="1"/>
</dbReference>
<accession>A0A6V8LF96</accession>
<sequence>MRMDDREVAALVVAAQSGDQRALDDLVADCLPLVYNIVGRALDGHADVDDVVQETMLRAVHGLRRLRDPASFRPWLVAITMRQVRDQGRARRAALARRGGTLDEAGEVADPGADFADLTVVRLGLSGQRREVAEATRWLDENDRHLLSLWWLEAAGELTRTELAAALDISPQHAAVRVQRMKAQLDTARAVVRALAVTPRCSDLAALTDRWPGQPHPLWRKRLGRHTRECPVCGPGHAPLVPAENLLVGLAMVPVPLGFALNGLTGAGGVLAKLGALFSKPVAAIVAGVTVAAGGATVAYTWQDPDPRGTAVFAAAPTPSPTPPARRATPAQRRPTTPAAPAYGSTVDVADKAPADRLRPPGALPKRPTSGLVAAVGGAYQEPEPGNFHMVRRGERVVLRGRGYVRIRYQIPFTQRSGGMTMPTWTGLSGKLFHVASGGTRRMDDAKPGGPAANTWMGEPAAGYTVLPAGAQQFWQAEYFYLDGEVTLHNNERGADYNLTVRAVTWDDVAAEIATPPPADPVAAGWVRYGLVRDTGTDAAPVPQYLTRQTPSDPATVPQSSKVSPD</sequence>
<feature type="region of interest" description="Disordered" evidence="5">
    <location>
        <begin position="538"/>
        <end position="566"/>
    </location>
</feature>
<protein>
    <recommendedName>
        <fullName evidence="6">RNA polymerase sigma-70 region 2 domain-containing protein</fullName>
    </recommendedName>
</protein>
<evidence type="ECO:0000256" key="1">
    <source>
        <dbReference type="ARBA" id="ARBA00023015"/>
    </source>
</evidence>
<dbReference type="EMBL" id="BLPG01000002">
    <property type="protein sequence ID" value="GFJ95932.1"/>
    <property type="molecule type" value="Genomic_DNA"/>
</dbReference>
<dbReference type="InterPro" id="IPR039425">
    <property type="entry name" value="RNA_pol_sigma-70-like"/>
</dbReference>
<evidence type="ECO:0000256" key="5">
    <source>
        <dbReference type="SAM" id="MobiDB-lite"/>
    </source>
</evidence>
<feature type="domain" description="RNA polymerase sigma-70 region 2" evidence="6">
    <location>
        <begin position="26"/>
        <end position="92"/>
    </location>
</feature>
<keyword evidence="8" id="KW-1185">Reference proteome</keyword>
<evidence type="ECO:0000256" key="2">
    <source>
        <dbReference type="ARBA" id="ARBA00023082"/>
    </source>
</evidence>
<feature type="compositionally biased region" description="Polar residues" evidence="5">
    <location>
        <begin position="546"/>
        <end position="566"/>
    </location>
</feature>
<dbReference type="GO" id="GO:0006352">
    <property type="term" value="P:DNA-templated transcription initiation"/>
    <property type="evidence" value="ECO:0007669"/>
    <property type="project" value="InterPro"/>
</dbReference>
<evidence type="ECO:0000259" key="6">
    <source>
        <dbReference type="Pfam" id="PF04542"/>
    </source>
</evidence>
<keyword evidence="1" id="KW-0805">Transcription regulation</keyword>
<name>A0A6V8LF96_9ACTN</name>
<dbReference type="InterPro" id="IPR014284">
    <property type="entry name" value="RNA_pol_sigma-70_dom"/>
</dbReference>
<dbReference type="AlphaFoldDB" id="A0A6V8LF96"/>
<reference evidence="7 8" key="2">
    <citation type="submission" date="2020-03" db="EMBL/GenBank/DDBJ databases">
        <authorList>
            <person name="Ichikawa N."/>
            <person name="Kimura A."/>
            <person name="Kitahashi Y."/>
            <person name="Uohara A."/>
        </authorList>
    </citation>
    <scope>NUCLEOTIDE SEQUENCE [LARGE SCALE GENOMIC DNA]</scope>
    <source>
        <strain evidence="7 8">NBRC 108638</strain>
    </source>
</reference>
<dbReference type="GO" id="GO:0003677">
    <property type="term" value="F:DNA binding"/>
    <property type="evidence" value="ECO:0007669"/>
    <property type="project" value="UniProtKB-KW"/>
</dbReference>
<dbReference type="SUPFAM" id="SSF88946">
    <property type="entry name" value="Sigma2 domain of RNA polymerase sigma factors"/>
    <property type="match status" value="1"/>
</dbReference>
<dbReference type="InterPro" id="IPR013325">
    <property type="entry name" value="RNA_pol_sigma_r2"/>
</dbReference>
<keyword evidence="3" id="KW-0238">DNA-binding</keyword>